<dbReference type="AlphaFoldDB" id="A0A7R9KDT3"/>
<evidence type="ECO:0000256" key="1">
    <source>
        <dbReference type="SAM" id="Phobius"/>
    </source>
</evidence>
<keyword evidence="1" id="KW-0472">Membrane</keyword>
<evidence type="ECO:0000313" key="3">
    <source>
        <dbReference type="Proteomes" id="UP000759131"/>
    </source>
</evidence>
<gene>
    <name evidence="2" type="ORF">OSB1V03_LOCUS1509</name>
</gene>
<dbReference type="Proteomes" id="UP000759131">
    <property type="component" value="Unassembled WGS sequence"/>
</dbReference>
<proteinExistence type="predicted"/>
<dbReference type="EMBL" id="CAJPIZ010000448">
    <property type="protein sequence ID" value="CAG2101460.1"/>
    <property type="molecule type" value="Genomic_DNA"/>
</dbReference>
<keyword evidence="3" id="KW-1185">Reference proteome</keyword>
<keyword evidence="1" id="KW-0812">Transmembrane</keyword>
<feature type="transmembrane region" description="Helical" evidence="1">
    <location>
        <begin position="28"/>
        <end position="48"/>
    </location>
</feature>
<organism evidence="2">
    <name type="scientific">Medioppia subpectinata</name>
    <dbReference type="NCBI Taxonomy" id="1979941"/>
    <lineage>
        <taxon>Eukaryota</taxon>
        <taxon>Metazoa</taxon>
        <taxon>Ecdysozoa</taxon>
        <taxon>Arthropoda</taxon>
        <taxon>Chelicerata</taxon>
        <taxon>Arachnida</taxon>
        <taxon>Acari</taxon>
        <taxon>Acariformes</taxon>
        <taxon>Sarcoptiformes</taxon>
        <taxon>Oribatida</taxon>
        <taxon>Brachypylina</taxon>
        <taxon>Oppioidea</taxon>
        <taxon>Oppiidae</taxon>
        <taxon>Medioppia</taxon>
    </lineage>
</organism>
<keyword evidence="1" id="KW-1133">Transmembrane helix</keyword>
<feature type="transmembrane region" description="Helical" evidence="1">
    <location>
        <begin position="60"/>
        <end position="78"/>
    </location>
</feature>
<dbReference type="EMBL" id="OC855023">
    <property type="protein sequence ID" value="CAD7621030.1"/>
    <property type="molecule type" value="Genomic_DNA"/>
</dbReference>
<name>A0A7R9KDT3_9ACAR</name>
<feature type="transmembrane region" description="Helical" evidence="1">
    <location>
        <begin position="90"/>
        <end position="114"/>
    </location>
</feature>
<accession>A0A7R9KDT3</accession>
<protein>
    <submittedName>
        <fullName evidence="2">Uncharacterized protein</fullName>
    </submittedName>
</protein>
<evidence type="ECO:0000313" key="2">
    <source>
        <dbReference type="EMBL" id="CAD7621030.1"/>
    </source>
</evidence>
<reference evidence="2" key="1">
    <citation type="submission" date="2020-11" db="EMBL/GenBank/DDBJ databases">
        <authorList>
            <person name="Tran Van P."/>
        </authorList>
    </citation>
    <scope>NUCLEOTIDE SEQUENCE</scope>
</reference>
<sequence>MFRLNCNELVSIQYIPTLPMVLTEMGQLGTFLIAISGIVTIIIGLIFIEGSVRLYRNWPLKSYCIAVATIAVFPIVIPNKTMPSLTKLNGWYRVAVVVFTSWALGIIYDFYILFATINGPSDAITGDDMSS</sequence>